<dbReference type="PROSITE" id="PS51257">
    <property type="entry name" value="PROKAR_LIPOPROTEIN"/>
    <property type="match status" value="1"/>
</dbReference>
<name>A0ABW1AP31_9RHOO</name>
<dbReference type="Proteomes" id="UP001595974">
    <property type="component" value="Unassembled WGS sequence"/>
</dbReference>
<protein>
    <recommendedName>
        <fullName evidence="4">Lipoprotein</fullName>
    </recommendedName>
</protein>
<organism evidence="2 3">
    <name type="scientific">Thauera sinica</name>
    <dbReference type="NCBI Taxonomy" id="2665146"/>
    <lineage>
        <taxon>Bacteria</taxon>
        <taxon>Pseudomonadati</taxon>
        <taxon>Pseudomonadota</taxon>
        <taxon>Betaproteobacteria</taxon>
        <taxon>Rhodocyclales</taxon>
        <taxon>Zoogloeaceae</taxon>
        <taxon>Thauera</taxon>
    </lineage>
</organism>
<comment type="caution">
    <text evidence="2">The sequence shown here is derived from an EMBL/GenBank/DDBJ whole genome shotgun (WGS) entry which is preliminary data.</text>
</comment>
<feature type="signal peptide" evidence="1">
    <location>
        <begin position="1"/>
        <end position="20"/>
    </location>
</feature>
<gene>
    <name evidence="2" type="ORF">ACFPTN_06325</name>
</gene>
<evidence type="ECO:0000256" key="1">
    <source>
        <dbReference type="SAM" id="SignalP"/>
    </source>
</evidence>
<accession>A0ABW1AP31</accession>
<proteinExistence type="predicted"/>
<dbReference type="EMBL" id="JBHSOG010000023">
    <property type="protein sequence ID" value="MFC5768983.1"/>
    <property type="molecule type" value="Genomic_DNA"/>
</dbReference>
<dbReference type="RefSeq" id="WP_232516569.1">
    <property type="nucleotide sequence ID" value="NZ_JBHSOG010000023.1"/>
</dbReference>
<evidence type="ECO:0008006" key="4">
    <source>
        <dbReference type="Google" id="ProtNLM"/>
    </source>
</evidence>
<keyword evidence="1" id="KW-0732">Signal</keyword>
<keyword evidence="3" id="KW-1185">Reference proteome</keyword>
<sequence>MRIPPRTACLMLGAAMLAAACSTTPTGEATFAGVTQDDVAASGGTVAGIAGGALMARKLSYFKPEYIAGALVAYAIYDPLAPTWSIDVSRAGDERVRMDLRMKSLITGGEGEARQVFLRSAQRMAEAGGFAGYDVLRYEEGMESTRPFARRVASGEIRLVRSRQFPQL</sequence>
<feature type="chain" id="PRO_5047343335" description="Lipoprotein" evidence="1">
    <location>
        <begin position="21"/>
        <end position="168"/>
    </location>
</feature>
<evidence type="ECO:0000313" key="3">
    <source>
        <dbReference type="Proteomes" id="UP001595974"/>
    </source>
</evidence>
<reference evidence="3" key="1">
    <citation type="journal article" date="2019" name="Int. J. Syst. Evol. Microbiol.">
        <title>The Global Catalogue of Microorganisms (GCM) 10K type strain sequencing project: providing services to taxonomists for standard genome sequencing and annotation.</title>
        <authorList>
            <consortium name="The Broad Institute Genomics Platform"/>
            <consortium name="The Broad Institute Genome Sequencing Center for Infectious Disease"/>
            <person name="Wu L."/>
            <person name="Ma J."/>
        </authorList>
    </citation>
    <scope>NUCLEOTIDE SEQUENCE [LARGE SCALE GENOMIC DNA]</scope>
    <source>
        <strain evidence="3">SHR3</strain>
    </source>
</reference>
<evidence type="ECO:0000313" key="2">
    <source>
        <dbReference type="EMBL" id="MFC5768983.1"/>
    </source>
</evidence>